<dbReference type="AlphaFoldDB" id="C4GL99"/>
<dbReference type="STRING" id="629741.GCWU000324_01756"/>
<protein>
    <submittedName>
        <fullName evidence="2">Uncharacterized protein</fullName>
    </submittedName>
</protein>
<feature type="transmembrane region" description="Helical" evidence="1">
    <location>
        <begin position="308"/>
        <end position="328"/>
    </location>
</feature>
<feature type="transmembrane region" description="Helical" evidence="1">
    <location>
        <begin position="277"/>
        <end position="296"/>
    </location>
</feature>
<feature type="transmembrane region" description="Helical" evidence="1">
    <location>
        <begin position="223"/>
        <end position="243"/>
    </location>
</feature>
<keyword evidence="1" id="KW-0812">Transmembrane</keyword>
<dbReference type="OrthoDB" id="8766429at2"/>
<proteinExistence type="predicted"/>
<evidence type="ECO:0000313" key="2">
    <source>
        <dbReference type="EMBL" id="EEP67508.1"/>
    </source>
</evidence>
<feature type="transmembrane region" description="Helical" evidence="1">
    <location>
        <begin position="255"/>
        <end position="271"/>
    </location>
</feature>
<feature type="transmembrane region" description="Helical" evidence="1">
    <location>
        <begin position="104"/>
        <end position="127"/>
    </location>
</feature>
<feature type="transmembrane region" description="Helical" evidence="1">
    <location>
        <begin position="54"/>
        <end position="73"/>
    </location>
</feature>
<keyword evidence="1" id="KW-1133">Transmembrane helix</keyword>
<evidence type="ECO:0000256" key="1">
    <source>
        <dbReference type="SAM" id="Phobius"/>
    </source>
</evidence>
<feature type="transmembrane region" description="Helical" evidence="1">
    <location>
        <begin position="21"/>
        <end position="42"/>
    </location>
</feature>
<feature type="transmembrane region" description="Helical" evidence="1">
    <location>
        <begin position="361"/>
        <end position="378"/>
    </location>
</feature>
<accession>C4GL99</accession>
<dbReference type="RefSeq" id="WP_003796398.1">
    <property type="nucleotide sequence ID" value="NZ_GG665872.1"/>
</dbReference>
<evidence type="ECO:0000313" key="3">
    <source>
        <dbReference type="Proteomes" id="UP000003009"/>
    </source>
</evidence>
<comment type="caution">
    <text evidence="2">The sequence shown here is derived from an EMBL/GenBank/DDBJ whole genome shotgun (WGS) entry which is preliminary data.</text>
</comment>
<reference evidence="2" key="1">
    <citation type="submission" date="2009-04" db="EMBL/GenBank/DDBJ databases">
        <authorList>
            <person name="Weinstock G."/>
            <person name="Sodergren E."/>
            <person name="Clifton S."/>
            <person name="Fulton L."/>
            <person name="Fulton B."/>
            <person name="Courtney L."/>
            <person name="Fronick C."/>
            <person name="Harrison M."/>
            <person name="Strong C."/>
            <person name="Farmer C."/>
            <person name="Delahaunty K."/>
            <person name="Markovic C."/>
            <person name="Hall O."/>
            <person name="Minx P."/>
            <person name="Tomlinson C."/>
            <person name="Mitreva M."/>
            <person name="Nelson J."/>
            <person name="Hou S."/>
            <person name="Wollam A."/>
            <person name="Pepin K.H."/>
            <person name="Johnson M."/>
            <person name="Bhonagiri V."/>
            <person name="Nash W.E."/>
            <person name="Warren W."/>
            <person name="Chinwalla A."/>
            <person name="Mardis E.R."/>
            <person name="Wilson R.K."/>
        </authorList>
    </citation>
    <scope>NUCLEOTIDE SEQUENCE [LARGE SCALE GENOMIC DNA]</scope>
    <source>
        <strain evidence="2">ATCC 51147</strain>
    </source>
</reference>
<keyword evidence="1" id="KW-0472">Membrane</keyword>
<feature type="transmembrane region" description="Helical" evidence="1">
    <location>
        <begin position="139"/>
        <end position="159"/>
    </location>
</feature>
<dbReference type="GeneID" id="84906235"/>
<sequence>MNTPNIKTPKIWVNAEFQRLLWLNLSWGMIAGVAIIYALFAFAKYEYRAWHDHLASIGGIGLMLSAVAGFVLVERSLKNDIAANAFDQLRMSALSPWQMTYSRIIAAPTVAWAGFVIGWLMVGYGVFLDNHRSTTATDAVCLLLMMPFCAWAFACVVVANALQFGRSNRQYSGTVIQLILAFVVWSVFMSDSVDALRAVFPYDLESQQYTNPYYSIDDVSTPFTLLISSVITALLASIAVRAIMAWKLHLQSPRFTLLLLAMVSPIVYFWAAADKNVLLFLLAQHYALLGFLSLVTQDNRYFGKWASWREMPVWLVALPLAMLASALLGGGALLAPFMQILLFAAIALLCGNILSLRYNAVTLALSVFLLLRGLWAMLH</sequence>
<feature type="transmembrane region" description="Helical" evidence="1">
    <location>
        <begin position="171"/>
        <end position="188"/>
    </location>
</feature>
<gene>
    <name evidence="2" type="ORF">GCWU000324_01756</name>
</gene>
<keyword evidence="3" id="KW-1185">Reference proteome</keyword>
<dbReference type="EMBL" id="ACJW02000003">
    <property type="protein sequence ID" value="EEP67508.1"/>
    <property type="molecule type" value="Genomic_DNA"/>
</dbReference>
<name>C4GL99_9NEIS</name>
<dbReference type="Proteomes" id="UP000003009">
    <property type="component" value="Unassembled WGS sequence"/>
</dbReference>
<organism evidence="2 3">
    <name type="scientific">Kingella oralis ATCC 51147</name>
    <dbReference type="NCBI Taxonomy" id="629741"/>
    <lineage>
        <taxon>Bacteria</taxon>
        <taxon>Pseudomonadati</taxon>
        <taxon>Pseudomonadota</taxon>
        <taxon>Betaproteobacteria</taxon>
        <taxon>Neisseriales</taxon>
        <taxon>Neisseriaceae</taxon>
        <taxon>Kingella</taxon>
    </lineage>
</organism>
<dbReference type="HOGENOM" id="CLU_743727_0_0_4"/>